<evidence type="ECO:0000256" key="2">
    <source>
        <dbReference type="ARBA" id="ARBA00023015"/>
    </source>
</evidence>
<dbReference type="InterPro" id="IPR050655">
    <property type="entry name" value="Plant_B3_domain"/>
</dbReference>
<dbReference type="InterPro" id="IPR015300">
    <property type="entry name" value="DNA-bd_pseudobarrel_sf"/>
</dbReference>
<dbReference type="KEGG" id="aprc:113861577"/>
<dbReference type="PANTHER" id="PTHR31920:SF149">
    <property type="entry name" value="B3 DOMAIN-CONTAINING PROTEIN OS01G0723500-LIKE ISOFORM X1"/>
    <property type="match status" value="1"/>
</dbReference>
<dbReference type="PROSITE" id="PS50863">
    <property type="entry name" value="B3"/>
    <property type="match status" value="1"/>
</dbReference>
<gene>
    <name evidence="8 9" type="primary">LOC113861577</name>
</gene>
<dbReference type="GO" id="GO:0005634">
    <property type="term" value="C:nucleus"/>
    <property type="evidence" value="ECO:0007669"/>
    <property type="project" value="UniProtKB-SubCell"/>
</dbReference>
<organism evidence="7 9">
    <name type="scientific">Abrus precatorius</name>
    <name type="common">Indian licorice</name>
    <name type="synonym">Glycine abrus</name>
    <dbReference type="NCBI Taxonomy" id="3816"/>
    <lineage>
        <taxon>Eukaryota</taxon>
        <taxon>Viridiplantae</taxon>
        <taxon>Streptophyta</taxon>
        <taxon>Embryophyta</taxon>
        <taxon>Tracheophyta</taxon>
        <taxon>Spermatophyta</taxon>
        <taxon>Magnoliopsida</taxon>
        <taxon>eudicotyledons</taxon>
        <taxon>Gunneridae</taxon>
        <taxon>Pentapetalae</taxon>
        <taxon>rosids</taxon>
        <taxon>fabids</taxon>
        <taxon>Fabales</taxon>
        <taxon>Fabaceae</taxon>
        <taxon>Papilionoideae</taxon>
        <taxon>50 kb inversion clade</taxon>
        <taxon>NPAAA clade</taxon>
        <taxon>indigoferoid/millettioid clade</taxon>
        <taxon>Abreae</taxon>
        <taxon>Abrus</taxon>
    </lineage>
</organism>
<keyword evidence="7" id="KW-1185">Reference proteome</keyword>
<dbReference type="Gene3D" id="2.40.330.10">
    <property type="entry name" value="DNA-binding pseudobarrel domain"/>
    <property type="match status" value="1"/>
</dbReference>
<evidence type="ECO:0000313" key="9">
    <source>
        <dbReference type="RefSeq" id="XP_027350297.1"/>
    </source>
</evidence>
<keyword evidence="2" id="KW-0805">Transcription regulation</keyword>
<feature type="domain" description="TF-B3" evidence="6">
    <location>
        <begin position="14"/>
        <end position="108"/>
    </location>
</feature>
<dbReference type="AlphaFoldDB" id="A0A8B8L288"/>
<sequence>MESALHSSGDQTLQEFFKVFLLKTGSAQLQIPKSFTKFFNGTTPCKATLVDQDINSRDDICLEKVEDRLVFKSGWEQFAKEKGLEEGDFLVFQYDGNSSFYVKIFSKTGCRKVAAPPPPPAPACCEKVAVPIVILDEDSNLNSKKNRRGRKRKNLSTTVLKTNENKKPVLEGPSEGAQSKLNGVKEENVNRYEMKPDLANLDPPWNPHFSICLTAWKLNRVEIPRLVLKKFNIILTPRISIRDENDNLWPVAIITTAPAVVIFCPMDGPISGGATTFTKVNGVIFSLLLTKQT</sequence>
<keyword evidence="5" id="KW-0539">Nucleus</keyword>
<dbReference type="GO" id="GO:0003677">
    <property type="term" value="F:DNA binding"/>
    <property type="evidence" value="ECO:0007669"/>
    <property type="project" value="UniProtKB-KW"/>
</dbReference>
<evidence type="ECO:0000256" key="3">
    <source>
        <dbReference type="ARBA" id="ARBA00023125"/>
    </source>
</evidence>
<dbReference type="GeneID" id="113861577"/>
<proteinExistence type="predicted"/>
<protein>
    <submittedName>
        <fullName evidence="8 9">B3 domain-containing protein At5g66980</fullName>
    </submittedName>
</protein>
<dbReference type="InterPro" id="IPR003340">
    <property type="entry name" value="B3_DNA-bd"/>
</dbReference>
<dbReference type="CDD" id="cd10017">
    <property type="entry name" value="B3_DNA"/>
    <property type="match status" value="1"/>
</dbReference>
<keyword evidence="3" id="KW-0238">DNA-binding</keyword>
<reference evidence="8 9" key="2">
    <citation type="submission" date="2025-04" db="UniProtKB">
        <authorList>
            <consortium name="RefSeq"/>
        </authorList>
    </citation>
    <scope>IDENTIFICATION</scope>
    <source>
        <tissue evidence="8 9">Young leaves</tissue>
    </source>
</reference>
<name>A0A8B8L288_ABRPR</name>
<evidence type="ECO:0000256" key="5">
    <source>
        <dbReference type="ARBA" id="ARBA00023242"/>
    </source>
</evidence>
<accession>A0A8B8L288</accession>
<evidence type="ECO:0000313" key="7">
    <source>
        <dbReference type="Proteomes" id="UP000694853"/>
    </source>
</evidence>
<dbReference type="SMART" id="SM01019">
    <property type="entry name" value="B3"/>
    <property type="match status" value="1"/>
</dbReference>
<dbReference type="PANTHER" id="PTHR31920">
    <property type="entry name" value="B3 DOMAIN-CONTAINING"/>
    <property type="match status" value="1"/>
</dbReference>
<comment type="subcellular location">
    <subcellularLocation>
        <location evidence="1">Nucleus</location>
    </subcellularLocation>
</comment>
<dbReference type="RefSeq" id="XP_027350297.1">
    <property type="nucleotide sequence ID" value="XM_027494496.1"/>
</dbReference>
<dbReference type="OrthoDB" id="1666376at2759"/>
<reference evidence="7" key="1">
    <citation type="journal article" date="2019" name="Toxins">
        <title>Detection of Abrin-Like and Prepropulchellin-Like Toxin Genes and Transcripts Using Whole Genome Sequencing and Full-Length Transcript Sequencing of Abrus precatorius.</title>
        <authorList>
            <person name="Hovde B.T."/>
            <person name="Daligault H.E."/>
            <person name="Hanschen E.R."/>
            <person name="Kunde Y.A."/>
            <person name="Johnson M.B."/>
            <person name="Starkenburg S.R."/>
            <person name="Johnson S.L."/>
        </authorList>
    </citation>
    <scope>NUCLEOTIDE SEQUENCE [LARGE SCALE GENOMIC DNA]</scope>
</reference>
<dbReference type="Pfam" id="PF02362">
    <property type="entry name" value="B3"/>
    <property type="match status" value="1"/>
</dbReference>
<evidence type="ECO:0000256" key="1">
    <source>
        <dbReference type="ARBA" id="ARBA00004123"/>
    </source>
</evidence>
<keyword evidence="4" id="KW-0804">Transcription</keyword>
<evidence type="ECO:0000259" key="6">
    <source>
        <dbReference type="PROSITE" id="PS50863"/>
    </source>
</evidence>
<dbReference type="SUPFAM" id="SSF101936">
    <property type="entry name" value="DNA-binding pseudobarrel domain"/>
    <property type="match status" value="1"/>
</dbReference>
<evidence type="ECO:0000313" key="8">
    <source>
        <dbReference type="RefSeq" id="XP_027350296.1"/>
    </source>
</evidence>
<evidence type="ECO:0000256" key="4">
    <source>
        <dbReference type="ARBA" id="ARBA00023163"/>
    </source>
</evidence>
<dbReference type="Proteomes" id="UP000694853">
    <property type="component" value="Unplaced"/>
</dbReference>
<dbReference type="RefSeq" id="XP_027350296.1">
    <property type="nucleotide sequence ID" value="XM_027494495.1"/>
</dbReference>